<evidence type="ECO:0000313" key="3">
    <source>
        <dbReference type="EMBL" id="KZO89414.1"/>
    </source>
</evidence>
<evidence type="ECO:0000256" key="1">
    <source>
        <dbReference type="SAM" id="MobiDB-lite"/>
    </source>
</evidence>
<dbReference type="Proteomes" id="UP000076738">
    <property type="component" value="Unassembled WGS sequence"/>
</dbReference>
<reference evidence="3 4" key="1">
    <citation type="journal article" date="2016" name="Mol. Biol. Evol.">
        <title>Comparative Genomics of Early-Diverging Mushroom-Forming Fungi Provides Insights into the Origins of Lignocellulose Decay Capabilities.</title>
        <authorList>
            <person name="Nagy L.G."/>
            <person name="Riley R."/>
            <person name="Tritt A."/>
            <person name="Adam C."/>
            <person name="Daum C."/>
            <person name="Floudas D."/>
            <person name="Sun H."/>
            <person name="Yadav J.S."/>
            <person name="Pangilinan J."/>
            <person name="Larsson K.H."/>
            <person name="Matsuura K."/>
            <person name="Barry K."/>
            <person name="Labutti K."/>
            <person name="Kuo R."/>
            <person name="Ohm R.A."/>
            <person name="Bhattacharya S.S."/>
            <person name="Shirouzu T."/>
            <person name="Yoshinaga Y."/>
            <person name="Martin F.M."/>
            <person name="Grigoriev I.V."/>
            <person name="Hibbett D.S."/>
        </authorList>
    </citation>
    <scope>NUCLEOTIDE SEQUENCE [LARGE SCALE GENOMIC DNA]</scope>
    <source>
        <strain evidence="3 4">TUFC12733</strain>
    </source>
</reference>
<gene>
    <name evidence="3" type="ORF">CALVIDRAFT_569942</name>
    <name evidence="2" type="ORF">CALVIDRAFT_569963</name>
</gene>
<name>A0A167FEJ2_CALVF</name>
<accession>A0A167FEJ2</accession>
<feature type="region of interest" description="Disordered" evidence="1">
    <location>
        <begin position="188"/>
        <end position="209"/>
    </location>
</feature>
<dbReference type="EMBL" id="KV417434">
    <property type="protein sequence ID" value="KZO89414.1"/>
    <property type="molecule type" value="Genomic_DNA"/>
</dbReference>
<proteinExistence type="predicted"/>
<feature type="region of interest" description="Disordered" evidence="1">
    <location>
        <begin position="1"/>
        <end position="23"/>
    </location>
</feature>
<sequence>MSNELLWPVSSQESPFELSDSDGEVPNFDTALVPYVPPVVKQEPVDGEAEEPQVEEPTERSIEVVSKALLESIGKNSPPLQVEALFDELLKVKYRVQLGKQFQIPTQKYRLAAKILIDGESMTPPCAKCKNRSTACIHCDKESKGGSVSCFRCYCMGKSNCLGSRQPIYPQRKASLAGSLASSIASASSAVSGSTPSTRRSTKRPAPAVDEVDEIDIKDLKRRMLELEKAFLTHTQSVERISPEAKLVTNATEPFVYKEIDEMRRRLGMPKKDRQSK</sequence>
<keyword evidence="4" id="KW-1185">Reference proteome</keyword>
<protein>
    <submittedName>
        <fullName evidence="3">Uncharacterized protein</fullName>
    </submittedName>
</protein>
<evidence type="ECO:0000313" key="2">
    <source>
        <dbReference type="EMBL" id="KZO89391.1"/>
    </source>
</evidence>
<dbReference type="EMBL" id="KV417452">
    <property type="protein sequence ID" value="KZO89391.1"/>
    <property type="molecule type" value="Genomic_DNA"/>
</dbReference>
<dbReference type="AlphaFoldDB" id="A0A167FEJ2"/>
<feature type="compositionally biased region" description="Polar residues" evidence="1">
    <location>
        <begin position="1"/>
        <end position="14"/>
    </location>
</feature>
<evidence type="ECO:0000313" key="4">
    <source>
        <dbReference type="Proteomes" id="UP000076738"/>
    </source>
</evidence>
<organism evidence="3 4">
    <name type="scientific">Calocera viscosa (strain TUFC12733)</name>
    <dbReference type="NCBI Taxonomy" id="1330018"/>
    <lineage>
        <taxon>Eukaryota</taxon>
        <taxon>Fungi</taxon>
        <taxon>Dikarya</taxon>
        <taxon>Basidiomycota</taxon>
        <taxon>Agaricomycotina</taxon>
        <taxon>Dacrymycetes</taxon>
        <taxon>Dacrymycetales</taxon>
        <taxon>Dacrymycetaceae</taxon>
        <taxon>Calocera</taxon>
    </lineage>
</organism>